<evidence type="ECO:0000259" key="5">
    <source>
        <dbReference type="PROSITE" id="PS00498"/>
    </source>
</evidence>
<dbReference type="RefSeq" id="XP_024578752.1">
    <property type="nucleotide sequence ID" value="XM_024728257.1"/>
</dbReference>
<dbReference type="GO" id="GO:0046872">
    <property type="term" value="F:metal ion binding"/>
    <property type="evidence" value="ECO:0007669"/>
    <property type="project" value="UniProtKB-KW"/>
</dbReference>
<dbReference type="GeneID" id="36407720"/>
<dbReference type="PANTHER" id="PTHR11474">
    <property type="entry name" value="TYROSINASE FAMILY MEMBER"/>
    <property type="match status" value="1"/>
</dbReference>
<dbReference type="Pfam" id="PF00264">
    <property type="entry name" value="Tyrosinase"/>
    <property type="match status" value="1"/>
</dbReference>
<feature type="signal peptide" evidence="3">
    <location>
        <begin position="1"/>
        <end position="17"/>
    </location>
</feature>
<dbReference type="OrthoDB" id="6132182at2759"/>
<dbReference type="InterPro" id="IPR008922">
    <property type="entry name" value="Di-copper_centre_dom_sf"/>
</dbReference>
<evidence type="ECO:0000313" key="7">
    <source>
        <dbReference type="Proteomes" id="UP000054928"/>
    </source>
</evidence>
<keyword evidence="3" id="KW-0732">Signal</keyword>
<dbReference type="PROSITE" id="PS00498">
    <property type="entry name" value="TYROSINASE_2"/>
    <property type="match status" value="1"/>
</dbReference>
<feature type="domain" description="Tyrosinase copper-binding" evidence="4">
    <location>
        <begin position="74"/>
        <end position="91"/>
    </location>
</feature>
<keyword evidence="7" id="KW-1185">Reference proteome</keyword>
<accession>A0A0P1AML5</accession>
<protein>
    <submittedName>
        <fullName evidence="6">RxLR-like protein</fullName>
    </submittedName>
</protein>
<dbReference type="GO" id="GO:0016491">
    <property type="term" value="F:oxidoreductase activity"/>
    <property type="evidence" value="ECO:0007669"/>
    <property type="project" value="InterPro"/>
</dbReference>
<dbReference type="InterPro" id="IPR050316">
    <property type="entry name" value="Tyrosinase/Hemocyanin"/>
</dbReference>
<organism evidence="6 7">
    <name type="scientific">Plasmopara halstedii</name>
    <name type="common">Downy mildew of sunflower</name>
    <dbReference type="NCBI Taxonomy" id="4781"/>
    <lineage>
        <taxon>Eukaryota</taxon>
        <taxon>Sar</taxon>
        <taxon>Stramenopiles</taxon>
        <taxon>Oomycota</taxon>
        <taxon>Peronosporomycetes</taxon>
        <taxon>Peronosporales</taxon>
        <taxon>Peronosporaceae</taxon>
        <taxon>Plasmopara</taxon>
    </lineage>
</organism>
<name>A0A0P1AML5_PLAHL</name>
<evidence type="ECO:0000313" key="6">
    <source>
        <dbReference type="EMBL" id="CEG42383.1"/>
    </source>
</evidence>
<dbReference type="AlphaFoldDB" id="A0A0P1AML5"/>
<dbReference type="STRING" id="4781.A0A0P1AML5"/>
<dbReference type="OMA" id="GFHQKFI"/>
<dbReference type="EMBL" id="CCYD01000645">
    <property type="protein sequence ID" value="CEG42383.1"/>
    <property type="molecule type" value="Genomic_DNA"/>
</dbReference>
<dbReference type="PRINTS" id="PR00092">
    <property type="entry name" value="TYROSINASE"/>
</dbReference>
<dbReference type="Proteomes" id="UP000054928">
    <property type="component" value="Unassembled WGS sequence"/>
</dbReference>
<proteinExistence type="predicted"/>
<evidence type="ECO:0000256" key="1">
    <source>
        <dbReference type="ARBA" id="ARBA00022723"/>
    </source>
</evidence>
<dbReference type="InterPro" id="IPR002227">
    <property type="entry name" value="Tyrosinase_Cu-bd"/>
</dbReference>
<reference evidence="7" key="1">
    <citation type="submission" date="2014-09" db="EMBL/GenBank/DDBJ databases">
        <authorList>
            <person name="Sharma Rahul"/>
            <person name="Thines Marco"/>
        </authorList>
    </citation>
    <scope>NUCLEOTIDE SEQUENCE [LARGE SCALE GENOMIC DNA]</scope>
</reference>
<sequence>MFLSWWITLLLVSTTSSQQVGTNCTDPRIRRSWDTYNATEKALYLEAVGSAMDKGFHQKFIQVHTEFLSEKEAHGNCMFIYWHRMLLLGYENMLRSLNSKYRCLTLPYWDHVSARARRATGSCTNLLTCTPFLSDSSGDMSGTSKSLIIYDSVIPLSSSTCMNRFPLSQFCGNNTVCAKCITRKTRNAMTNTAYPDSASFASVYQQLFSSNDSSVFTSQVERGVHNTIHSALGGVMAYFESPADPIFYLHHALIDLLQIIYFKCQVGGENVILPIEAKGNDTRWFRRCAKRSSGTYTTTTNITIRGLAFDGKTVVNVWEDPQNILYPFFKDLPSRYVDYVDAKDLGNYSYTYAMSGGLATFYQKCWTSNQVSAVTTLLADERQNRGRGKMKQLEPVLEPGSAYDEKVKRLNIALYETARIVGYEETAANEQMEMVMCQYQQDCLGGVLDYSDIFRANFGVEGHPRCYTILQYLNSGDKVIGIPQWKFITSRFLPCAAYQKKENPLSNFGKAVGKMMQDLGRGEGQDQIALH</sequence>
<dbReference type="SUPFAM" id="SSF48056">
    <property type="entry name" value="Di-copper centre-containing domain"/>
    <property type="match status" value="1"/>
</dbReference>
<dbReference type="Gene3D" id="1.10.1280.10">
    <property type="entry name" value="Di-copper center containing domain from catechol oxidase"/>
    <property type="match status" value="1"/>
</dbReference>
<feature type="chain" id="PRO_5006058776" evidence="3">
    <location>
        <begin position="18"/>
        <end position="531"/>
    </location>
</feature>
<feature type="domain" description="Tyrosinase copper-binding" evidence="5">
    <location>
        <begin position="244"/>
        <end position="255"/>
    </location>
</feature>
<evidence type="ECO:0000256" key="2">
    <source>
        <dbReference type="ARBA" id="ARBA00023008"/>
    </source>
</evidence>
<keyword evidence="2" id="KW-0186">Copper</keyword>
<evidence type="ECO:0000256" key="3">
    <source>
        <dbReference type="SAM" id="SignalP"/>
    </source>
</evidence>
<keyword evidence="1" id="KW-0479">Metal-binding</keyword>
<evidence type="ECO:0000259" key="4">
    <source>
        <dbReference type="PROSITE" id="PS00497"/>
    </source>
</evidence>
<dbReference type="PROSITE" id="PS00497">
    <property type="entry name" value="TYROSINASE_1"/>
    <property type="match status" value="1"/>
</dbReference>
<dbReference type="PANTHER" id="PTHR11474:SF126">
    <property type="entry name" value="TYROSINASE-LIKE PROTEIN TYR-1-RELATED"/>
    <property type="match status" value="1"/>
</dbReference>